<organism evidence="5 6">
    <name type="scientific">Gimesia panareensis</name>
    <dbReference type="NCBI Taxonomy" id="2527978"/>
    <lineage>
        <taxon>Bacteria</taxon>
        <taxon>Pseudomonadati</taxon>
        <taxon>Planctomycetota</taxon>
        <taxon>Planctomycetia</taxon>
        <taxon>Planctomycetales</taxon>
        <taxon>Planctomycetaceae</taxon>
        <taxon>Gimesia</taxon>
    </lineage>
</organism>
<dbReference type="Gene3D" id="1.20.1600.10">
    <property type="entry name" value="Outer membrane efflux proteins (OEP)"/>
    <property type="match status" value="1"/>
</dbReference>
<evidence type="ECO:0000256" key="1">
    <source>
        <dbReference type="ARBA" id="ARBA00007613"/>
    </source>
</evidence>
<accession>A0A517QBD6</accession>
<dbReference type="InterPro" id="IPR010131">
    <property type="entry name" value="MdtP/NodT-like"/>
</dbReference>
<dbReference type="InterPro" id="IPR003423">
    <property type="entry name" value="OMP_efflux"/>
</dbReference>
<keyword evidence="2" id="KW-0175">Coiled coil</keyword>
<keyword evidence="4" id="KW-0732">Signal</keyword>
<dbReference type="SUPFAM" id="SSF56954">
    <property type="entry name" value="Outer membrane efflux proteins (OEP)"/>
    <property type="match status" value="1"/>
</dbReference>
<dbReference type="PANTHER" id="PTHR30203">
    <property type="entry name" value="OUTER MEMBRANE CATION EFFLUX PROTEIN"/>
    <property type="match status" value="1"/>
</dbReference>
<evidence type="ECO:0000313" key="5">
    <source>
        <dbReference type="EMBL" id="QDT28895.1"/>
    </source>
</evidence>
<sequence precursor="true">MKEHRSVKVRGLGLALSAALITGCASHSANVQTSSTSASELESVPAARTTVSEETEAEVEILQTGGTDSAPEELTDGTHSDVVVTHPALSQPLSELELLAVEQNPQLVKLYQQYNAASSRSRYVNKLPDPRLGANVFGAPIQTASGSQRAALSASQAIPWLGKLNAQEQQACFEAFAVRADYLSERLRVIAAVRTGWYRLYVIDQQIETALANQELLQSLIDVANAQISTGSATQGDVLLGTLELSKLEERLLTYRKLRVAVQAEVNRLVARDADTSILTPKELKIDLPALSAQQIYQQARESQPEIQAAQLRTQATRWGIEVAHLSRRPELTLSANYFVTDNNRPPSSLYKVGQDPWSLGAQVSIPLWKEKYDALEDEATWKHLASTNSESDLLDRYDALITELLAEARRAEETAKLYRDTILPQAQQTLRADQESYSRGAVEFDRVIRDYRNLLTLELGYHQAIGELAIALTQLSRVAGQDVPLQAAAPPALPEPQKLSEPE</sequence>
<dbReference type="GO" id="GO:0015562">
    <property type="term" value="F:efflux transmembrane transporter activity"/>
    <property type="evidence" value="ECO:0007669"/>
    <property type="project" value="InterPro"/>
</dbReference>
<comment type="similarity">
    <text evidence="1">Belongs to the outer membrane factor (OMF) (TC 1.B.17) family.</text>
</comment>
<dbReference type="EMBL" id="CP037421">
    <property type="protein sequence ID" value="QDT28895.1"/>
    <property type="molecule type" value="Genomic_DNA"/>
</dbReference>
<dbReference type="PROSITE" id="PS51257">
    <property type="entry name" value="PROKAR_LIPOPROTEIN"/>
    <property type="match status" value="1"/>
</dbReference>
<evidence type="ECO:0000256" key="4">
    <source>
        <dbReference type="SAM" id="SignalP"/>
    </source>
</evidence>
<name>A0A517QBD6_9PLAN</name>
<feature type="coiled-coil region" evidence="2">
    <location>
        <begin position="395"/>
        <end position="422"/>
    </location>
</feature>
<dbReference type="Proteomes" id="UP000315647">
    <property type="component" value="Chromosome"/>
</dbReference>
<evidence type="ECO:0000313" key="6">
    <source>
        <dbReference type="Proteomes" id="UP000315647"/>
    </source>
</evidence>
<reference evidence="5 6" key="1">
    <citation type="submission" date="2019-03" db="EMBL/GenBank/DDBJ databases">
        <title>Deep-cultivation of Planctomycetes and their phenomic and genomic characterization uncovers novel biology.</title>
        <authorList>
            <person name="Wiegand S."/>
            <person name="Jogler M."/>
            <person name="Boedeker C."/>
            <person name="Pinto D."/>
            <person name="Vollmers J."/>
            <person name="Rivas-Marin E."/>
            <person name="Kohn T."/>
            <person name="Peeters S.H."/>
            <person name="Heuer A."/>
            <person name="Rast P."/>
            <person name="Oberbeckmann S."/>
            <person name="Bunk B."/>
            <person name="Jeske O."/>
            <person name="Meyerdierks A."/>
            <person name="Storesund J.E."/>
            <person name="Kallscheuer N."/>
            <person name="Luecker S."/>
            <person name="Lage O.M."/>
            <person name="Pohl T."/>
            <person name="Merkel B.J."/>
            <person name="Hornburger P."/>
            <person name="Mueller R.-W."/>
            <person name="Bruemmer F."/>
            <person name="Labrenz M."/>
            <person name="Spormann A.M."/>
            <person name="Op den Camp H."/>
            <person name="Overmann J."/>
            <person name="Amann R."/>
            <person name="Jetten M.S.M."/>
            <person name="Mascher T."/>
            <person name="Medema M.H."/>
            <person name="Devos D.P."/>
            <person name="Kaster A.-K."/>
            <person name="Ovreas L."/>
            <person name="Rohde M."/>
            <person name="Galperin M.Y."/>
            <person name="Jogler C."/>
        </authorList>
    </citation>
    <scope>NUCLEOTIDE SEQUENCE [LARGE SCALE GENOMIC DNA]</scope>
    <source>
        <strain evidence="5 6">Enr10</strain>
    </source>
</reference>
<evidence type="ECO:0000256" key="2">
    <source>
        <dbReference type="SAM" id="Coils"/>
    </source>
</evidence>
<dbReference type="PANTHER" id="PTHR30203:SF24">
    <property type="entry name" value="BLR4935 PROTEIN"/>
    <property type="match status" value="1"/>
</dbReference>
<protein>
    <submittedName>
        <fullName evidence="5">Outer membrane efflux protein</fullName>
    </submittedName>
</protein>
<gene>
    <name evidence="5" type="ORF">Enr10x_42410</name>
</gene>
<evidence type="ECO:0000256" key="3">
    <source>
        <dbReference type="SAM" id="MobiDB-lite"/>
    </source>
</evidence>
<dbReference type="Pfam" id="PF02321">
    <property type="entry name" value="OEP"/>
    <property type="match status" value="1"/>
</dbReference>
<proteinExistence type="inferred from homology"/>
<dbReference type="RefSeq" id="WP_145451210.1">
    <property type="nucleotide sequence ID" value="NZ_CP037421.1"/>
</dbReference>
<feature type="region of interest" description="Disordered" evidence="3">
    <location>
        <begin position="32"/>
        <end position="55"/>
    </location>
</feature>
<dbReference type="AlphaFoldDB" id="A0A517QBD6"/>
<feature type="signal peptide" evidence="4">
    <location>
        <begin position="1"/>
        <end position="29"/>
    </location>
</feature>
<keyword evidence="6" id="KW-1185">Reference proteome</keyword>
<feature type="chain" id="PRO_5021894275" evidence="4">
    <location>
        <begin position="30"/>
        <end position="504"/>
    </location>
</feature>